<accession>A0ABW5TJR0</accession>
<keyword evidence="3" id="KW-0238">DNA-binding</keyword>
<dbReference type="InterPro" id="IPR027417">
    <property type="entry name" value="P-loop_NTPase"/>
</dbReference>
<name>A0ABW5TJR0_9ENTE</name>
<keyword evidence="7" id="KW-1185">Reference proteome</keyword>
<dbReference type="InterPro" id="IPR006935">
    <property type="entry name" value="Helicase/UvrB_N"/>
</dbReference>
<dbReference type="Pfam" id="PF00271">
    <property type="entry name" value="Helicase_C"/>
    <property type="match status" value="1"/>
</dbReference>
<dbReference type="Proteomes" id="UP001597427">
    <property type="component" value="Unassembled WGS sequence"/>
</dbReference>
<feature type="domain" description="Helicase ATP-binding" evidence="4">
    <location>
        <begin position="104"/>
        <end position="256"/>
    </location>
</feature>
<gene>
    <name evidence="6" type="ORF">ACFSR0_08890</name>
</gene>
<evidence type="ECO:0000259" key="5">
    <source>
        <dbReference type="PROSITE" id="PS51194"/>
    </source>
</evidence>
<evidence type="ECO:0000313" key="7">
    <source>
        <dbReference type="Proteomes" id="UP001597427"/>
    </source>
</evidence>
<dbReference type="PANTHER" id="PTHR30580">
    <property type="entry name" value="PRIMOSOMAL PROTEIN N"/>
    <property type="match status" value="1"/>
</dbReference>
<dbReference type="EMBL" id="JBHUMO010000052">
    <property type="protein sequence ID" value="MFD2729536.1"/>
    <property type="molecule type" value="Genomic_DNA"/>
</dbReference>
<keyword evidence="6" id="KW-0378">Hydrolase</keyword>
<sequence length="434" mass="50478">MVDIGRLEVCHKSVLPSGSYMRLALIKEGESLICNRCGSVSHAQEFYLPYKGTYYCPQCIHYGRLTTEDYLVWNEQSIYQPRKIDFQWKGVLTVGQQKVADRIITNYQSSNDSLIWAVTGSGKTEMIFPLIKHALKSGGRVAVCSPRIDVCRELFPRIAEAFPNEHPLLLHGNSEENYRFCFLTICTMHQLLYFYHAFDLLIIDEADAFPYEGNTMLMFASKNALKENGRMLFLTATPSKFLLNHLRTNTEILKLPRRYHGRPLPVPKLVWQNNWSNCQHFWFKRKLVELVDRLIDHSFVLIFCPSILYMHQLYKQLVGIYGEQIMTTVHSEDPNRKEKVQLAREKSFKILITSTILERGVTFEQVSVIVIGANHRIYTKSCLVQIAGRVDRKGNQRNGEIYFIFNRKTTAMREAIYEIKWMNQLALEERRDGL</sequence>
<protein>
    <submittedName>
        <fullName evidence="6">DEAD/DEAH box helicase</fullName>
    </submittedName>
</protein>
<evidence type="ECO:0000256" key="2">
    <source>
        <dbReference type="ARBA" id="ARBA00022840"/>
    </source>
</evidence>
<organism evidence="6 7">
    <name type="scientific">Enterococcus camelliae</name>
    <dbReference type="NCBI Taxonomy" id="453959"/>
    <lineage>
        <taxon>Bacteria</taxon>
        <taxon>Bacillati</taxon>
        <taxon>Bacillota</taxon>
        <taxon>Bacilli</taxon>
        <taxon>Lactobacillales</taxon>
        <taxon>Enterococcaceae</taxon>
        <taxon>Enterococcus</taxon>
    </lineage>
</organism>
<dbReference type="SMART" id="SM00487">
    <property type="entry name" value="DEXDc"/>
    <property type="match status" value="1"/>
</dbReference>
<dbReference type="InterPro" id="IPR014001">
    <property type="entry name" value="Helicase_ATP-bd"/>
</dbReference>
<dbReference type="SUPFAM" id="SSF52540">
    <property type="entry name" value="P-loop containing nucleoside triphosphate hydrolases"/>
    <property type="match status" value="1"/>
</dbReference>
<dbReference type="GO" id="GO:0004386">
    <property type="term" value="F:helicase activity"/>
    <property type="evidence" value="ECO:0007669"/>
    <property type="project" value="UniProtKB-KW"/>
</dbReference>
<dbReference type="RefSeq" id="WP_379981987.1">
    <property type="nucleotide sequence ID" value="NZ_JBHUMO010000052.1"/>
</dbReference>
<dbReference type="PROSITE" id="PS51192">
    <property type="entry name" value="HELICASE_ATP_BIND_1"/>
    <property type="match status" value="1"/>
</dbReference>
<dbReference type="Gene3D" id="3.40.50.300">
    <property type="entry name" value="P-loop containing nucleotide triphosphate hydrolases"/>
    <property type="match status" value="2"/>
</dbReference>
<evidence type="ECO:0000256" key="1">
    <source>
        <dbReference type="ARBA" id="ARBA00022741"/>
    </source>
</evidence>
<dbReference type="InterPro" id="IPR001650">
    <property type="entry name" value="Helicase_C-like"/>
</dbReference>
<dbReference type="SMART" id="SM00490">
    <property type="entry name" value="HELICc"/>
    <property type="match status" value="1"/>
</dbReference>
<dbReference type="PROSITE" id="PS51194">
    <property type="entry name" value="HELICASE_CTER"/>
    <property type="match status" value="1"/>
</dbReference>
<keyword evidence="6" id="KW-0347">Helicase</keyword>
<reference evidence="7" key="1">
    <citation type="journal article" date="2019" name="Int. J. Syst. Evol. Microbiol.">
        <title>The Global Catalogue of Microorganisms (GCM) 10K type strain sequencing project: providing services to taxonomists for standard genome sequencing and annotation.</title>
        <authorList>
            <consortium name="The Broad Institute Genomics Platform"/>
            <consortium name="The Broad Institute Genome Sequencing Center for Infectious Disease"/>
            <person name="Wu L."/>
            <person name="Ma J."/>
        </authorList>
    </citation>
    <scope>NUCLEOTIDE SEQUENCE [LARGE SCALE GENOMIC DNA]</scope>
    <source>
        <strain evidence="7">TISTR 932</strain>
    </source>
</reference>
<evidence type="ECO:0000256" key="3">
    <source>
        <dbReference type="ARBA" id="ARBA00023125"/>
    </source>
</evidence>
<keyword evidence="1" id="KW-0547">Nucleotide-binding</keyword>
<keyword evidence="2" id="KW-0067">ATP-binding</keyword>
<evidence type="ECO:0000259" key="4">
    <source>
        <dbReference type="PROSITE" id="PS51192"/>
    </source>
</evidence>
<evidence type="ECO:0000313" key="6">
    <source>
        <dbReference type="EMBL" id="MFD2729536.1"/>
    </source>
</evidence>
<proteinExistence type="predicted"/>
<dbReference type="Pfam" id="PF04851">
    <property type="entry name" value="ResIII"/>
    <property type="match status" value="1"/>
</dbReference>
<feature type="domain" description="Helicase C-terminal" evidence="5">
    <location>
        <begin position="286"/>
        <end position="434"/>
    </location>
</feature>
<dbReference type="PANTHER" id="PTHR30580:SF1">
    <property type="entry name" value="COMF OPERON PROTEIN 1"/>
    <property type="match status" value="1"/>
</dbReference>
<comment type="caution">
    <text evidence="6">The sequence shown here is derived from an EMBL/GenBank/DDBJ whole genome shotgun (WGS) entry which is preliminary data.</text>
</comment>